<dbReference type="CDD" id="cd00170">
    <property type="entry name" value="SEC14"/>
    <property type="match status" value="1"/>
</dbReference>
<protein>
    <recommendedName>
        <fullName evidence="1">CRAL-TRIO domain-containing protein</fullName>
    </recommendedName>
</protein>
<dbReference type="Proteomes" id="UP001152799">
    <property type="component" value="Chromosome 7"/>
</dbReference>
<dbReference type="InterPro" id="IPR036865">
    <property type="entry name" value="CRAL-TRIO_dom_sf"/>
</dbReference>
<evidence type="ECO:0000313" key="2">
    <source>
        <dbReference type="EMBL" id="CAG9771172.1"/>
    </source>
</evidence>
<dbReference type="PROSITE" id="PS50191">
    <property type="entry name" value="CRAL_TRIO"/>
    <property type="match status" value="1"/>
</dbReference>
<dbReference type="PANTHER" id="PTHR10174">
    <property type="entry name" value="ALPHA-TOCOPHEROL TRANSFER PROTEIN-RELATED"/>
    <property type="match status" value="1"/>
</dbReference>
<dbReference type="Gene3D" id="1.20.5.1200">
    <property type="entry name" value="Alpha-tocopherol transfer"/>
    <property type="match status" value="1"/>
</dbReference>
<dbReference type="EMBL" id="OU892283">
    <property type="protein sequence ID" value="CAG9771172.1"/>
    <property type="molecule type" value="Genomic_DNA"/>
</dbReference>
<dbReference type="InterPro" id="IPR001251">
    <property type="entry name" value="CRAL-TRIO_dom"/>
</dbReference>
<proteinExistence type="predicted"/>
<evidence type="ECO:0000259" key="1">
    <source>
        <dbReference type="PROSITE" id="PS50191"/>
    </source>
</evidence>
<dbReference type="PANTHER" id="PTHR10174:SF212">
    <property type="entry name" value="MIP26555P1"/>
    <property type="match status" value="1"/>
</dbReference>
<dbReference type="AlphaFoldDB" id="A0A9N9MTH3"/>
<organism evidence="2 3">
    <name type="scientific">Ceutorhynchus assimilis</name>
    <name type="common">cabbage seed weevil</name>
    <dbReference type="NCBI Taxonomy" id="467358"/>
    <lineage>
        <taxon>Eukaryota</taxon>
        <taxon>Metazoa</taxon>
        <taxon>Ecdysozoa</taxon>
        <taxon>Arthropoda</taxon>
        <taxon>Hexapoda</taxon>
        <taxon>Insecta</taxon>
        <taxon>Pterygota</taxon>
        <taxon>Neoptera</taxon>
        <taxon>Endopterygota</taxon>
        <taxon>Coleoptera</taxon>
        <taxon>Polyphaga</taxon>
        <taxon>Cucujiformia</taxon>
        <taxon>Curculionidae</taxon>
        <taxon>Ceutorhynchinae</taxon>
        <taxon>Ceutorhynchus</taxon>
    </lineage>
</organism>
<dbReference type="OrthoDB" id="75724at2759"/>
<dbReference type="SUPFAM" id="SSF52087">
    <property type="entry name" value="CRAL/TRIO domain"/>
    <property type="match status" value="1"/>
</dbReference>
<evidence type="ECO:0000313" key="3">
    <source>
        <dbReference type="Proteomes" id="UP001152799"/>
    </source>
</evidence>
<feature type="domain" description="CRAL-TRIO" evidence="1">
    <location>
        <begin position="98"/>
        <end position="261"/>
    </location>
</feature>
<dbReference type="GO" id="GO:1902936">
    <property type="term" value="F:phosphatidylinositol bisphosphate binding"/>
    <property type="evidence" value="ECO:0007669"/>
    <property type="project" value="TreeGrafter"/>
</dbReference>
<dbReference type="GO" id="GO:0016020">
    <property type="term" value="C:membrane"/>
    <property type="evidence" value="ECO:0007669"/>
    <property type="project" value="TreeGrafter"/>
</dbReference>
<dbReference type="Gene3D" id="1.10.8.20">
    <property type="entry name" value="N-terminal domain of phosphatidylinositol transfer protein sec14p"/>
    <property type="match status" value="1"/>
</dbReference>
<dbReference type="PRINTS" id="PR00180">
    <property type="entry name" value="CRETINALDHBP"/>
</dbReference>
<sequence>MSSPFTLNLDPPSPETLAKAKEELRETPENVAKGLAELRELLKNDSKIYFKTDDDKVLIMYLRPCKFYAQSAYELMKRIADFKEKHKNILTNVLPEDEKDAFIHHDMVNVLKDRDHLGRRVLIVNCGASWDPSKVSTDQMFRIFYLIHEAALLEEETQINGVVVIMDYNGLGMKQVKSLTPSFSMKLLGFIQDAMPLRLKEVHMVKEPFVFNMVWTIFKPLIREKLKKRIHFHGSKMASLHKFIPPTHLPSDYGGLLPEIDYSGKEWYPVIDGHLDHIKMMNEFGLVKK</sequence>
<keyword evidence="3" id="KW-1185">Reference proteome</keyword>
<dbReference type="SMART" id="SM01100">
    <property type="entry name" value="CRAL_TRIO_N"/>
    <property type="match status" value="1"/>
</dbReference>
<dbReference type="Gene3D" id="3.40.525.10">
    <property type="entry name" value="CRAL-TRIO lipid binding domain"/>
    <property type="match status" value="1"/>
</dbReference>
<reference evidence="2" key="1">
    <citation type="submission" date="2022-01" db="EMBL/GenBank/DDBJ databases">
        <authorList>
            <person name="King R."/>
        </authorList>
    </citation>
    <scope>NUCLEOTIDE SEQUENCE</scope>
</reference>
<dbReference type="InterPro" id="IPR011074">
    <property type="entry name" value="CRAL/TRIO_N_dom"/>
</dbReference>
<accession>A0A9N9MTH3</accession>
<gene>
    <name evidence="2" type="ORF">CEUTPL_LOCUS11612</name>
</gene>
<dbReference type="SUPFAM" id="SSF46938">
    <property type="entry name" value="CRAL/TRIO N-terminal domain"/>
    <property type="match status" value="1"/>
</dbReference>
<dbReference type="InterPro" id="IPR036273">
    <property type="entry name" value="CRAL/TRIO_N_dom_sf"/>
</dbReference>
<dbReference type="SMART" id="SM00516">
    <property type="entry name" value="SEC14"/>
    <property type="match status" value="1"/>
</dbReference>
<name>A0A9N9MTH3_9CUCU</name>
<dbReference type="Pfam" id="PF00650">
    <property type="entry name" value="CRAL_TRIO"/>
    <property type="match status" value="1"/>
</dbReference>